<name>A0A6A6NE54_HEVBR</name>
<dbReference type="AlphaFoldDB" id="A0A6A6NE54"/>
<accession>A0A6A6NE54</accession>
<keyword evidence="3" id="KW-1185">Reference proteome</keyword>
<proteinExistence type="predicted"/>
<evidence type="ECO:0000313" key="2">
    <source>
        <dbReference type="EMBL" id="KAF2323323.1"/>
    </source>
</evidence>
<protein>
    <submittedName>
        <fullName evidence="2">Uncharacterized protein</fullName>
    </submittedName>
</protein>
<reference evidence="2 3" key="1">
    <citation type="journal article" date="2020" name="Mol. Plant">
        <title>The Chromosome-Based Rubber Tree Genome Provides New Insights into Spurge Genome Evolution and Rubber Biosynthesis.</title>
        <authorList>
            <person name="Liu J."/>
            <person name="Shi C."/>
            <person name="Shi C.C."/>
            <person name="Li W."/>
            <person name="Zhang Q.J."/>
            <person name="Zhang Y."/>
            <person name="Li K."/>
            <person name="Lu H.F."/>
            <person name="Shi C."/>
            <person name="Zhu S.T."/>
            <person name="Xiao Z.Y."/>
            <person name="Nan H."/>
            <person name="Yue Y."/>
            <person name="Zhu X.G."/>
            <person name="Wu Y."/>
            <person name="Hong X.N."/>
            <person name="Fan G.Y."/>
            <person name="Tong Y."/>
            <person name="Zhang D."/>
            <person name="Mao C.L."/>
            <person name="Liu Y.L."/>
            <person name="Hao S.J."/>
            <person name="Liu W.Q."/>
            <person name="Lv M.Q."/>
            <person name="Zhang H.B."/>
            <person name="Liu Y."/>
            <person name="Hu-Tang G.R."/>
            <person name="Wang J.P."/>
            <person name="Wang J.H."/>
            <person name="Sun Y.H."/>
            <person name="Ni S.B."/>
            <person name="Chen W.B."/>
            <person name="Zhang X.C."/>
            <person name="Jiao Y.N."/>
            <person name="Eichler E.E."/>
            <person name="Li G.H."/>
            <person name="Liu X."/>
            <person name="Gao L.Z."/>
        </authorList>
    </citation>
    <scope>NUCLEOTIDE SEQUENCE [LARGE SCALE GENOMIC DNA]</scope>
    <source>
        <strain evidence="3">cv. GT1</strain>
        <tissue evidence="2">Leaf</tissue>
    </source>
</reference>
<evidence type="ECO:0000256" key="1">
    <source>
        <dbReference type="SAM" id="MobiDB-lite"/>
    </source>
</evidence>
<feature type="region of interest" description="Disordered" evidence="1">
    <location>
        <begin position="37"/>
        <end position="89"/>
    </location>
</feature>
<feature type="compositionally biased region" description="Polar residues" evidence="1">
    <location>
        <begin position="79"/>
        <end position="89"/>
    </location>
</feature>
<organism evidence="2 3">
    <name type="scientific">Hevea brasiliensis</name>
    <name type="common">Para rubber tree</name>
    <name type="synonym">Siphonia brasiliensis</name>
    <dbReference type="NCBI Taxonomy" id="3981"/>
    <lineage>
        <taxon>Eukaryota</taxon>
        <taxon>Viridiplantae</taxon>
        <taxon>Streptophyta</taxon>
        <taxon>Embryophyta</taxon>
        <taxon>Tracheophyta</taxon>
        <taxon>Spermatophyta</taxon>
        <taxon>Magnoliopsida</taxon>
        <taxon>eudicotyledons</taxon>
        <taxon>Gunneridae</taxon>
        <taxon>Pentapetalae</taxon>
        <taxon>rosids</taxon>
        <taxon>fabids</taxon>
        <taxon>Malpighiales</taxon>
        <taxon>Euphorbiaceae</taxon>
        <taxon>Crotonoideae</taxon>
        <taxon>Micrandreae</taxon>
        <taxon>Hevea</taxon>
    </lineage>
</organism>
<dbReference type="Proteomes" id="UP000467840">
    <property type="component" value="Chromosome 11"/>
</dbReference>
<sequence length="163" mass="18240">MQCQNQDRIDLTGKSVLDEIPSKEKFLVPYTAKKRKGYNSKHELKGQIESTQVHTSSAKRSHSNNPYSPFSLVVKPENPQLSDDGSRQNAQVVSVLPCKDHGIAQDSKSLTQRNKVVQTTLVPCSDEEKRGSAFLIQVKEKLTAAEYKEFVGFMKALKSKAMK</sequence>
<gene>
    <name evidence="2" type="ORF">GH714_034619</name>
</gene>
<dbReference type="EMBL" id="JAAGAX010000002">
    <property type="protein sequence ID" value="KAF2323323.1"/>
    <property type="molecule type" value="Genomic_DNA"/>
</dbReference>
<comment type="caution">
    <text evidence="2">The sequence shown here is derived from an EMBL/GenBank/DDBJ whole genome shotgun (WGS) entry which is preliminary data.</text>
</comment>
<evidence type="ECO:0000313" key="3">
    <source>
        <dbReference type="Proteomes" id="UP000467840"/>
    </source>
</evidence>